<feature type="compositionally biased region" description="Low complexity" evidence="5">
    <location>
        <begin position="80"/>
        <end position="95"/>
    </location>
</feature>
<dbReference type="EMBL" id="KQ257454">
    <property type="protein sequence ID" value="KND01330.1"/>
    <property type="molecule type" value="Genomic_DNA"/>
</dbReference>
<accession>A0A0L0HKB0</accession>
<keyword evidence="1" id="KW-0479">Metal-binding</keyword>
<dbReference type="STRING" id="645134.A0A0L0HKB0"/>
<feature type="compositionally biased region" description="Polar residues" evidence="5">
    <location>
        <begin position="639"/>
        <end position="693"/>
    </location>
</feature>
<dbReference type="Proteomes" id="UP000053201">
    <property type="component" value="Unassembled WGS sequence"/>
</dbReference>
<feature type="region of interest" description="Disordered" evidence="5">
    <location>
        <begin position="588"/>
        <end position="693"/>
    </location>
</feature>
<evidence type="ECO:0000313" key="8">
    <source>
        <dbReference type="Proteomes" id="UP000053201"/>
    </source>
</evidence>
<dbReference type="GO" id="GO:0008270">
    <property type="term" value="F:zinc ion binding"/>
    <property type="evidence" value="ECO:0007669"/>
    <property type="project" value="UniProtKB-KW"/>
</dbReference>
<dbReference type="Gene3D" id="3.30.40.10">
    <property type="entry name" value="Zinc/RING finger domain, C3HC4 (zinc finger)"/>
    <property type="match status" value="1"/>
</dbReference>
<dbReference type="VEuPathDB" id="FungiDB:SPPG_03143"/>
<organism evidence="7 8">
    <name type="scientific">Spizellomyces punctatus (strain DAOM BR117)</name>
    <dbReference type="NCBI Taxonomy" id="645134"/>
    <lineage>
        <taxon>Eukaryota</taxon>
        <taxon>Fungi</taxon>
        <taxon>Fungi incertae sedis</taxon>
        <taxon>Chytridiomycota</taxon>
        <taxon>Chytridiomycota incertae sedis</taxon>
        <taxon>Chytridiomycetes</taxon>
        <taxon>Spizellomycetales</taxon>
        <taxon>Spizellomycetaceae</taxon>
        <taxon>Spizellomyces</taxon>
    </lineage>
</organism>
<dbReference type="OMA" id="CKPPRPM"/>
<dbReference type="GeneID" id="27686678"/>
<feature type="compositionally biased region" description="Polar residues" evidence="5">
    <location>
        <begin position="255"/>
        <end position="265"/>
    </location>
</feature>
<dbReference type="InterPro" id="IPR013083">
    <property type="entry name" value="Znf_RING/FYVE/PHD"/>
</dbReference>
<evidence type="ECO:0000256" key="1">
    <source>
        <dbReference type="ARBA" id="ARBA00022723"/>
    </source>
</evidence>
<dbReference type="Pfam" id="PF02891">
    <property type="entry name" value="zf-MIZ"/>
    <property type="match status" value="1"/>
</dbReference>
<feature type="compositionally biased region" description="Polar residues" evidence="5">
    <location>
        <begin position="68"/>
        <end position="79"/>
    </location>
</feature>
<evidence type="ECO:0000256" key="3">
    <source>
        <dbReference type="ARBA" id="ARBA00022833"/>
    </source>
</evidence>
<feature type="compositionally biased region" description="Basic and acidic residues" evidence="5">
    <location>
        <begin position="1293"/>
        <end position="1305"/>
    </location>
</feature>
<reference evidence="7 8" key="1">
    <citation type="submission" date="2009-08" db="EMBL/GenBank/DDBJ databases">
        <title>The Genome Sequence of Spizellomyces punctatus strain DAOM BR117.</title>
        <authorList>
            <consortium name="The Broad Institute Genome Sequencing Platform"/>
            <person name="Russ C."/>
            <person name="Cuomo C."/>
            <person name="Shea T."/>
            <person name="Young S.K."/>
            <person name="Zeng Q."/>
            <person name="Koehrsen M."/>
            <person name="Haas B."/>
            <person name="Borodovsky M."/>
            <person name="Guigo R."/>
            <person name="Alvarado L."/>
            <person name="Berlin A."/>
            <person name="Bochicchio J."/>
            <person name="Borenstein D."/>
            <person name="Chapman S."/>
            <person name="Chen Z."/>
            <person name="Engels R."/>
            <person name="Freedman E."/>
            <person name="Gellesch M."/>
            <person name="Goldberg J."/>
            <person name="Griggs A."/>
            <person name="Gujja S."/>
            <person name="Heiman D."/>
            <person name="Hepburn T."/>
            <person name="Howarth C."/>
            <person name="Jen D."/>
            <person name="Larson L."/>
            <person name="Lewis B."/>
            <person name="Mehta T."/>
            <person name="Park D."/>
            <person name="Pearson M."/>
            <person name="Roberts A."/>
            <person name="Saif S."/>
            <person name="Shenoy N."/>
            <person name="Sisk P."/>
            <person name="Stolte C."/>
            <person name="Sykes S."/>
            <person name="Thomson T."/>
            <person name="Walk T."/>
            <person name="White J."/>
            <person name="Yandava C."/>
            <person name="Burger G."/>
            <person name="Gray M.W."/>
            <person name="Holland P.W.H."/>
            <person name="King N."/>
            <person name="Lang F.B.F."/>
            <person name="Roger A.J."/>
            <person name="Ruiz-Trillo I."/>
            <person name="Lander E."/>
            <person name="Nusbaum C."/>
        </authorList>
    </citation>
    <scope>NUCLEOTIDE SEQUENCE [LARGE SCALE GENOMIC DNA]</scope>
    <source>
        <strain evidence="7 8">DAOM BR117</strain>
    </source>
</reference>
<dbReference type="InParanoid" id="A0A0L0HKB0"/>
<dbReference type="eggNOG" id="KOG2169">
    <property type="taxonomic scope" value="Eukaryota"/>
</dbReference>
<feature type="compositionally biased region" description="Low complexity" evidence="5">
    <location>
        <begin position="616"/>
        <end position="628"/>
    </location>
</feature>
<evidence type="ECO:0000256" key="2">
    <source>
        <dbReference type="ARBA" id="ARBA00022771"/>
    </source>
</evidence>
<feature type="region of interest" description="Disordered" evidence="5">
    <location>
        <begin position="461"/>
        <end position="542"/>
    </location>
</feature>
<dbReference type="GO" id="GO:0061665">
    <property type="term" value="F:SUMO ligase activity"/>
    <property type="evidence" value="ECO:0007669"/>
    <property type="project" value="TreeGrafter"/>
</dbReference>
<proteinExistence type="predicted"/>
<dbReference type="InterPro" id="IPR004181">
    <property type="entry name" value="Znf_MIZ"/>
</dbReference>
<evidence type="ECO:0000256" key="4">
    <source>
        <dbReference type="PROSITE-ProRule" id="PRU00452"/>
    </source>
</evidence>
<evidence type="ECO:0000256" key="5">
    <source>
        <dbReference type="SAM" id="MobiDB-lite"/>
    </source>
</evidence>
<feature type="region of interest" description="Disordered" evidence="5">
    <location>
        <begin position="68"/>
        <end position="126"/>
    </location>
</feature>
<feature type="region of interest" description="Disordered" evidence="5">
    <location>
        <begin position="255"/>
        <end position="307"/>
    </location>
</feature>
<feature type="compositionally biased region" description="Polar residues" evidence="5">
    <location>
        <begin position="461"/>
        <end position="477"/>
    </location>
</feature>
<protein>
    <recommendedName>
        <fullName evidence="6">SP-RING-type domain-containing protein</fullName>
    </recommendedName>
</protein>
<sequence length="1487" mass="162567">MTPLSDIQMETVPKTPEEAHAVAEFYRQKYEQSLKLARSLSTTVKTAAPIRSPQQALLPAEAGISAEASRQYNGSPSQQATVTGTAGSPASAGPGKDAVPLTQSSWTYPSSRTPSQPTTSASFPGKTLSNAIINSAAPIQIHPSQKTSPAGKNADMQNAPASSQAAIVEPACYAILPSLYPSKPIPHCVHGSVEHMAAFTASISEQPPGSARRVPSSDVLVDSISPDLTTQDAGTAFLGSHLPLVTKAHRWQSLSGNDSTVTDAGSASREDSMKTIPQPDPQQMPAPQTSQATMQHTSQSQQASFPAMARQTHLQGYLISNNIAAGMHFANAPHSGEGGIQTNVQSWTSLAPGRSPQVHIPSASGQFPNALNQQSHFIGLTCVQGSGSIAPIWYPVNLVHAQGMAHLPQAMLANPTVTPTPDRSAAFASVTHAQLKASQSSVRQLRPADLSTSGSLKLAAQTYQSQHTPPAVSNTRDTAGAATGQVRPTSSGTVADTTSSGTRPNHYQQQQVARGLYEGTSSGSSTSHVNDNGNSRQRCSTGGKSFEKIVKRAAHVHQQESQLREMYDDLVTKERKLHEELHQARYRRLEMEGRIMPQQPKSIQQRIEPRTDPQGTASARSQQQAATQKSHKNQPPVIHSQQPVSRTPQKVRMQTVQSQNTPTVTTQTYQGETQVSPPQNPPNSTFQHNPGPLQVQQPLGAPSTQQHQDYLKEWTGYRRRYAQLASEVTGFLARKRPDFITPASVIRWLRELGKLLEGVESYSIATKELAWFCSVENAYSWMYAPYLKADLMGCFRGLKLPVYFAQVYHVFTVASQFSHLMLPELLDVVMNGLTILKQLERVRVLDPDITPWSSNFKAKYLAVMELRLRQISKHASTNGCESSIQKGVQHPQTQPNLGEAPVVSVEDATPKFSELFPIRKCYLRHPIEITPKTTCLSFLITVTSSLYTIIRMQDAKSGPPRHYVRISCNRSEDTIETWPSFVSGVTCNDVLMVSDRKRCDGPIVLNAALVAGSNKIALTCDWDGIDEQTRMVAVDYIVFVDMDEAIQVVKKQRIDFKTSWDRYLQSRTQTHGDSPTALLDLVDPTTRKKLEIPVRTSGCAHVACFDLQTYLKEQLKHRKFTCPICHLAAGVQDLLVDGWIEALLSKTEPDETNVLLKFPAMSSTTNEELPHSGANGDSNARNNTDALLLADDAPDVIELRIPPIQRVDRKYILVDTPSPVLTARSGEMMEDVELLPNVDGSEDGAASPAKDAEESLTEMIVDVENSGMEVDEGDKTIQIADASVDPSPGMEMEDSRATEDTRGEAEELPNNDLEHRVAEELANLQVYDRVPDKVTVAEDNAQGTAVQEVEITAPETMGDRILDAVVVAAEPQSSNGLMQSGAGKLPETTFQKTLQEVLEDDEDIELMSGSILTLQPQTVKRPMSPHIPVTEVRSHPVKRQKLSFLPPRKLTFAQSITTFNPEEDAAQIVQRLGFDVATMYHKIFHTV</sequence>
<dbReference type="PANTHER" id="PTHR10782:SF4">
    <property type="entry name" value="TONALLI, ISOFORM E"/>
    <property type="match status" value="1"/>
</dbReference>
<gene>
    <name evidence="7" type="ORF">SPPG_03143</name>
</gene>
<keyword evidence="8" id="KW-1185">Reference proteome</keyword>
<dbReference type="PANTHER" id="PTHR10782">
    <property type="entry name" value="ZINC FINGER MIZ DOMAIN-CONTAINING PROTEIN"/>
    <property type="match status" value="1"/>
</dbReference>
<keyword evidence="2 4" id="KW-0863">Zinc-finger</keyword>
<feature type="region of interest" description="Disordered" evidence="5">
    <location>
        <begin position="1282"/>
        <end position="1309"/>
    </location>
</feature>
<dbReference type="OrthoDB" id="28127at2759"/>
<keyword evidence="3" id="KW-0862">Zinc</keyword>
<name>A0A0L0HKB0_SPIPD</name>
<dbReference type="RefSeq" id="XP_016609369.1">
    <property type="nucleotide sequence ID" value="XM_016751419.1"/>
</dbReference>
<feature type="compositionally biased region" description="Polar residues" evidence="5">
    <location>
        <begin position="519"/>
        <end position="542"/>
    </location>
</feature>
<feature type="domain" description="SP-RING-type" evidence="6">
    <location>
        <begin position="1064"/>
        <end position="1149"/>
    </location>
</feature>
<feature type="compositionally biased region" description="Polar residues" evidence="5">
    <location>
        <begin position="289"/>
        <end position="304"/>
    </location>
</feature>
<evidence type="ECO:0000313" key="7">
    <source>
        <dbReference type="EMBL" id="KND01330.1"/>
    </source>
</evidence>
<dbReference type="PROSITE" id="PS51044">
    <property type="entry name" value="ZF_SP_RING"/>
    <property type="match status" value="1"/>
</dbReference>
<feature type="compositionally biased region" description="Low complexity" evidence="5">
    <location>
        <begin position="109"/>
        <end position="122"/>
    </location>
</feature>
<dbReference type="GO" id="GO:0000785">
    <property type="term" value="C:chromatin"/>
    <property type="evidence" value="ECO:0007669"/>
    <property type="project" value="TreeGrafter"/>
</dbReference>
<feature type="compositionally biased region" description="Polar residues" evidence="5">
    <location>
        <begin position="486"/>
        <end position="512"/>
    </location>
</feature>
<dbReference type="GO" id="GO:0016925">
    <property type="term" value="P:protein sumoylation"/>
    <property type="evidence" value="ECO:0007669"/>
    <property type="project" value="TreeGrafter"/>
</dbReference>
<evidence type="ECO:0000259" key="6">
    <source>
        <dbReference type="PROSITE" id="PS51044"/>
    </source>
</evidence>